<comment type="caution">
    <text evidence="3">The sequence shown here is derived from an EMBL/GenBank/DDBJ whole genome shotgun (WGS) entry which is preliminary data.</text>
</comment>
<dbReference type="InterPro" id="IPR050275">
    <property type="entry name" value="PGM_Phosphatase"/>
</dbReference>
<dbReference type="InterPro" id="IPR029033">
    <property type="entry name" value="His_PPase_superfam"/>
</dbReference>
<evidence type="ECO:0000256" key="1">
    <source>
        <dbReference type="PIRSR" id="PIRSR613078-1"/>
    </source>
</evidence>
<dbReference type="GO" id="GO:0005737">
    <property type="term" value="C:cytoplasm"/>
    <property type="evidence" value="ECO:0007669"/>
    <property type="project" value="TreeGrafter"/>
</dbReference>
<accession>A0A0G1EKB9</accession>
<organism evidence="3 4">
    <name type="scientific">Candidatus Gottesmanbacteria bacterium GW2011_GWA1_43_11</name>
    <dbReference type="NCBI Taxonomy" id="1618436"/>
    <lineage>
        <taxon>Bacteria</taxon>
        <taxon>Candidatus Gottesmaniibacteriota</taxon>
    </lineage>
</organism>
<name>A0A0G1EKB9_9BACT</name>
<gene>
    <name evidence="3" type="ORF">UV59_C0038G0011</name>
</gene>
<dbReference type="GO" id="GO:0016791">
    <property type="term" value="F:phosphatase activity"/>
    <property type="evidence" value="ECO:0007669"/>
    <property type="project" value="TreeGrafter"/>
</dbReference>
<sequence>MKKQSTIFVVRHAESQANVSDIIGGDLPLTENGILQAKKRAQDLQHLRFTAAFSSHLLRAHQTATILSTHHQLTVSKKHDLREREFGIYEGKLYSEAKDKFAAFYKSLEGKSRDEQLISKMHASMESPLEAVRRWKTSLQKITRNFPGQNLLVVSHGSVMRAFLIYLGVAGFSELTTRAITNTGYFVLENQANDFSLKDIVGINFVK</sequence>
<dbReference type="PANTHER" id="PTHR48100">
    <property type="entry name" value="BROAD-SPECIFICITY PHOSPHATASE YOR283W-RELATED"/>
    <property type="match status" value="1"/>
</dbReference>
<evidence type="ECO:0000313" key="3">
    <source>
        <dbReference type="EMBL" id="KKS83486.1"/>
    </source>
</evidence>
<protein>
    <submittedName>
        <fullName evidence="3">Alpha-ribazole phosphatase</fullName>
    </submittedName>
</protein>
<dbReference type="EMBL" id="LCFB01000038">
    <property type="protein sequence ID" value="KKS83486.1"/>
    <property type="molecule type" value="Genomic_DNA"/>
</dbReference>
<dbReference type="PATRIC" id="fig|1618436.3.peg.1425"/>
<feature type="binding site" evidence="2">
    <location>
        <begin position="11"/>
        <end position="18"/>
    </location>
    <ligand>
        <name>substrate</name>
    </ligand>
</feature>
<dbReference type="AlphaFoldDB" id="A0A0G1EKB9"/>
<dbReference type="InterPro" id="IPR013078">
    <property type="entry name" value="His_Pase_superF_clade-1"/>
</dbReference>
<reference evidence="3 4" key="1">
    <citation type="journal article" date="2015" name="Nature">
        <title>rRNA introns, odd ribosomes, and small enigmatic genomes across a large radiation of phyla.</title>
        <authorList>
            <person name="Brown C.T."/>
            <person name="Hug L.A."/>
            <person name="Thomas B.C."/>
            <person name="Sharon I."/>
            <person name="Castelle C.J."/>
            <person name="Singh A."/>
            <person name="Wilkins M.J."/>
            <person name="Williams K.H."/>
            <person name="Banfield J.F."/>
        </authorList>
    </citation>
    <scope>NUCLEOTIDE SEQUENCE [LARGE SCALE GENOMIC DNA]</scope>
</reference>
<dbReference type="Gene3D" id="3.40.50.1240">
    <property type="entry name" value="Phosphoglycerate mutase-like"/>
    <property type="match status" value="1"/>
</dbReference>
<proteinExistence type="predicted"/>
<evidence type="ECO:0000313" key="4">
    <source>
        <dbReference type="Proteomes" id="UP000034543"/>
    </source>
</evidence>
<dbReference type="CDD" id="cd07067">
    <property type="entry name" value="HP_PGM_like"/>
    <property type="match status" value="1"/>
</dbReference>
<dbReference type="PIRSF" id="PIRSF000709">
    <property type="entry name" value="6PFK_2-Ptase"/>
    <property type="match status" value="1"/>
</dbReference>
<dbReference type="SUPFAM" id="SSF53254">
    <property type="entry name" value="Phosphoglycerate mutase-like"/>
    <property type="match status" value="1"/>
</dbReference>
<feature type="active site" description="Tele-phosphohistidine intermediate" evidence="1">
    <location>
        <position position="12"/>
    </location>
</feature>
<dbReference type="Pfam" id="PF00300">
    <property type="entry name" value="His_Phos_1"/>
    <property type="match status" value="1"/>
</dbReference>
<dbReference type="STRING" id="1618436.UV59_C0038G0011"/>
<dbReference type="Proteomes" id="UP000034543">
    <property type="component" value="Unassembled WGS sequence"/>
</dbReference>
<feature type="binding site" evidence="2">
    <location>
        <position position="59"/>
    </location>
    <ligand>
        <name>substrate</name>
    </ligand>
</feature>
<dbReference type="PANTHER" id="PTHR48100:SF1">
    <property type="entry name" value="HISTIDINE PHOSPHATASE FAMILY PROTEIN-RELATED"/>
    <property type="match status" value="1"/>
</dbReference>
<evidence type="ECO:0000256" key="2">
    <source>
        <dbReference type="PIRSR" id="PIRSR613078-2"/>
    </source>
</evidence>
<dbReference type="SMART" id="SM00855">
    <property type="entry name" value="PGAM"/>
    <property type="match status" value="1"/>
</dbReference>
<feature type="active site" description="Proton donor/acceptor" evidence="1">
    <location>
        <position position="83"/>
    </location>
</feature>